<sequence length="423" mass="48022">MFTEESKEIWLERMAHHIEYSSNMKCPELYCLQKIHKTSAPFRLFTSSVNSLTSSLTILLSKILQPLTGKCNYIQVKNSRQPPCNLKDVNIEANNVLVNYDVHDIFACTRVEKELPQCLESWERMADARRPNGKPLVTRNPSKFFTEELEEIAFTTGAIYAALLNSLLYVTQSKPAANQADGTSGTGVSQAQDLRDIPCGDNASLKSVMLIDDNRVDGIECLATLLPYTGKNNSFLLTSHNCFYTGHHSYWRHRHVISLSSSSRRRPAYEQTLYDMDQFGLRQHSPAVVTVKADLNKEQDMSPLCIGEANNTIQTAECSISVLKNEHGNDKYLTQLPIKIEWLTLGRMSRFSLRNSSKETPVLHTGAPIVCKLDGKWTQIGVYSPDTEFKGHQHQFLPLDEVYTEWMKSTAIRIGKYGRRDRY</sequence>
<dbReference type="AlphaFoldDB" id="A0A085NDE9"/>
<evidence type="ECO:0008006" key="2">
    <source>
        <dbReference type="Google" id="ProtNLM"/>
    </source>
</evidence>
<accession>A0A085NDE9</accession>
<dbReference type="EMBL" id="KL367514">
    <property type="protein sequence ID" value="KFD67495.1"/>
    <property type="molecule type" value="Genomic_DNA"/>
</dbReference>
<protein>
    <recommendedName>
        <fullName evidence="2">Peptidase S1 domain-containing protein</fullName>
    </recommendedName>
</protein>
<name>A0A085NDE9_9BILA</name>
<evidence type="ECO:0000313" key="1">
    <source>
        <dbReference type="EMBL" id="KFD67495.1"/>
    </source>
</evidence>
<dbReference type="SUPFAM" id="SSF50494">
    <property type="entry name" value="Trypsin-like serine proteases"/>
    <property type="match status" value="1"/>
</dbReference>
<gene>
    <name evidence="1" type="ORF">M514_20336</name>
</gene>
<dbReference type="Proteomes" id="UP000030758">
    <property type="component" value="Unassembled WGS sequence"/>
</dbReference>
<dbReference type="InterPro" id="IPR009003">
    <property type="entry name" value="Peptidase_S1_PA"/>
</dbReference>
<organism evidence="1">
    <name type="scientific">Trichuris suis</name>
    <name type="common">pig whipworm</name>
    <dbReference type="NCBI Taxonomy" id="68888"/>
    <lineage>
        <taxon>Eukaryota</taxon>
        <taxon>Metazoa</taxon>
        <taxon>Ecdysozoa</taxon>
        <taxon>Nematoda</taxon>
        <taxon>Enoplea</taxon>
        <taxon>Dorylaimia</taxon>
        <taxon>Trichinellida</taxon>
        <taxon>Trichuridae</taxon>
        <taxon>Trichuris</taxon>
    </lineage>
</organism>
<reference evidence="1" key="1">
    <citation type="journal article" date="2014" name="Nat. Genet.">
        <title>Genome and transcriptome of the porcine whipworm Trichuris suis.</title>
        <authorList>
            <person name="Jex A.R."/>
            <person name="Nejsum P."/>
            <person name="Schwarz E.M."/>
            <person name="Hu L."/>
            <person name="Young N.D."/>
            <person name="Hall R.S."/>
            <person name="Korhonen P.K."/>
            <person name="Liao S."/>
            <person name="Thamsborg S."/>
            <person name="Xia J."/>
            <person name="Xu P."/>
            <person name="Wang S."/>
            <person name="Scheerlinck J.P."/>
            <person name="Hofmann A."/>
            <person name="Sternberg P.W."/>
            <person name="Wang J."/>
            <person name="Gasser R.B."/>
        </authorList>
    </citation>
    <scope>NUCLEOTIDE SEQUENCE [LARGE SCALE GENOMIC DNA]</scope>
    <source>
        <strain evidence="1">DCEP-RM93F</strain>
    </source>
</reference>
<proteinExistence type="predicted"/>